<proteinExistence type="predicted"/>
<dbReference type="Proteomes" id="UP000595437">
    <property type="component" value="Chromosome 7"/>
</dbReference>
<gene>
    <name evidence="1" type="ORF">FKW44_011739</name>
</gene>
<name>A0A7T8HIT5_CALRO</name>
<protein>
    <submittedName>
        <fullName evidence="1">Uncharacterized protein</fullName>
    </submittedName>
</protein>
<evidence type="ECO:0000313" key="1">
    <source>
        <dbReference type="EMBL" id="QQP50660.1"/>
    </source>
</evidence>
<dbReference type="OrthoDB" id="8045643at2759"/>
<reference evidence="2" key="1">
    <citation type="submission" date="2021-01" db="EMBL/GenBank/DDBJ databases">
        <title>Caligus Genome Assembly.</title>
        <authorList>
            <person name="Gallardo-Escarate C."/>
        </authorList>
    </citation>
    <scope>NUCLEOTIDE SEQUENCE [LARGE SCALE GENOMIC DNA]</scope>
</reference>
<evidence type="ECO:0000313" key="2">
    <source>
        <dbReference type="Proteomes" id="UP000595437"/>
    </source>
</evidence>
<sequence length="61" mass="7140">MSILARKRGVHLSTASRVIKNDLGYNIYALKAKLVQSWLNKNVPNFWDFKPWPPNSSEYYL</sequence>
<keyword evidence="2" id="KW-1185">Reference proteome</keyword>
<dbReference type="EMBL" id="CP045896">
    <property type="protein sequence ID" value="QQP50660.1"/>
    <property type="molecule type" value="Genomic_DNA"/>
</dbReference>
<organism evidence="1 2">
    <name type="scientific">Caligus rogercresseyi</name>
    <name type="common">Sea louse</name>
    <dbReference type="NCBI Taxonomy" id="217165"/>
    <lineage>
        <taxon>Eukaryota</taxon>
        <taxon>Metazoa</taxon>
        <taxon>Ecdysozoa</taxon>
        <taxon>Arthropoda</taxon>
        <taxon>Crustacea</taxon>
        <taxon>Multicrustacea</taxon>
        <taxon>Hexanauplia</taxon>
        <taxon>Copepoda</taxon>
        <taxon>Siphonostomatoida</taxon>
        <taxon>Caligidae</taxon>
        <taxon>Caligus</taxon>
    </lineage>
</organism>
<accession>A0A7T8HIT5</accession>
<dbReference type="AlphaFoldDB" id="A0A7T8HIT5"/>